<accession>A0A8X7VH75</accession>
<evidence type="ECO:0000313" key="2">
    <source>
        <dbReference type="EMBL" id="KAG2311354.1"/>
    </source>
</evidence>
<protein>
    <submittedName>
        <fullName evidence="2">Uncharacterized protein</fullName>
    </submittedName>
</protein>
<feature type="region of interest" description="Disordered" evidence="1">
    <location>
        <begin position="84"/>
        <end position="104"/>
    </location>
</feature>
<dbReference type="AlphaFoldDB" id="A0A8X7VH75"/>
<sequence length="104" mass="11611">MIYEAHYSTIAGVKTELKTTAPQQLGSVLGQNKPFGQESSKLSIEMRQVQNREQWSSLQMIDDKTSKSRGAVQKEVARKATKTYTKSTTSIHNRFSPLETTASC</sequence>
<comment type="caution">
    <text evidence="2">The sequence shown here is derived from an EMBL/GenBank/DDBJ whole genome shotgun (WGS) entry which is preliminary data.</text>
</comment>
<dbReference type="Proteomes" id="UP000886595">
    <property type="component" value="Unassembled WGS sequence"/>
</dbReference>
<evidence type="ECO:0000313" key="3">
    <source>
        <dbReference type="Proteomes" id="UP000886595"/>
    </source>
</evidence>
<reference evidence="2 3" key="1">
    <citation type="submission" date="2020-02" db="EMBL/GenBank/DDBJ databases">
        <authorList>
            <person name="Ma Q."/>
            <person name="Huang Y."/>
            <person name="Song X."/>
            <person name="Pei D."/>
        </authorList>
    </citation>
    <scope>NUCLEOTIDE SEQUENCE [LARGE SCALE GENOMIC DNA]</scope>
    <source>
        <strain evidence="2">Sxm20200214</strain>
        <tissue evidence="2">Leaf</tissue>
    </source>
</reference>
<organism evidence="2 3">
    <name type="scientific">Brassica carinata</name>
    <name type="common">Ethiopian mustard</name>
    <name type="synonym">Abyssinian cabbage</name>
    <dbReference type="NCBI Taxonomy" id="52824"/>
    <lineage>
        <taxon>Eukaryota</taxon>
        <taxon>Viridiplantae</taxon>
        <taxon>Streptophyta</taxon>
        <taxon>Embryophyta</taxon>
        <taxon>Tracheophyta</taxon>
        <taxon>Spermatophyta</taxon>
        <taxon>Magnoliopsida</taxon>
        <taxon>eudicotyledons</taxon>
        <taxon>Gunneridae</taxon>
        <taxon>Pentapetalae</taxon>
        <taxon>rosids</taxon>
        <taxon>malvids</taxon>
        <taxon>Brassicales</taxon>
        <taxon>Brassicaceae</taxon>
        <taxon>Brassiceae</taxon>
        <taxon>Brassica</taxon>
    </lineage>
</organism>
<dbReference type="EMBL" id="JAAMPC010000005">
    <property type="protein sequence ID" value="KAG2311354.1"/>
    <property type="molecule type" value="Genomic_DNA"/>
</dbReference>
<proteinExistence type="predicted"/>
<evidence type="ECO:0000256" key="1">
    <source>
        <dbReference type="SAM" id="MobiDB-lite"/>
    </source>
</evidence>
<name>A0A8X7VH75_BRACI</name>
<keyword evidence="3" id="KW-1185">Reference proteome</keyword>
<gene>
    <name evidence="2" type="ORF">Bca52824_022911</name>
</gene>